<sequence length="1129" mass="128360">MSNKDDDIGDQTAVIQGQQAYISELKGAMQEMKEMMERMFNHSTMPQNAPIPETPVQRSVPSLRFQTSTPFGRTPGMETTMGAGEDSILDSAIPSPDAERTSSRPEIKLPDKENHVVLDTKKLNIEFKGTEVEKFITRVEKLAALQQAGGQDVALQLPFKMKDQKISESIENMEGHETRDWELLKKEMIRKWGRATPLRRFDKQTIPTLISKYEDKGGIQTKEDYRTFIGELEEVLVYLLKMGYQDVNAESGEPLWKAISLEIRKEVARELAHDKKLRKTKDGQNLVPKLEELKDYVEATLSITDLELAGMKVNVACTTATESKKEAKVQPKEEESSQKFKEMEEEIKQLRTVVNTNQNMRTLPPHLSNPQPQNPLYRPPGTGAPPFPRPPVQCFYCRQPDHTSMFCPGLTEDIGKRMVYKQGPNYYYPNREPIPTDTSEPVRDLVRKFAENAANVGTQEPQYKKANMTEWDNEEDNTPMPSASVISTNRWEAWSPPEVYYGEEEEENLIGFGLRRSQRNVTDKDKDKEKPTQPTQSKPDKPENSGKTGTSDPRTPPPNQEANKNPQARKRRLSYPGAWVEGESEDDSSEEESTKDMTEESVKEPEKKTGKAARKETEQEVKKKAEPEVEKKAEQDSVKEVVTKIVEKSKIGVGLEKKILKQSFTLTLEELLLISSNFLTELQELTGEDNRLADRTQNSGRCDHRDFEDEESELAFKPNIPRNIHQSSSTYACPLGFVNITINGKKIRALVDTGAEMNIMPEFLSVELQLTTRQISMNIMGIGGHSTPIVGLAEGVNFNIIQEEKKSANFFIARGKVYTVLGRPFLADHGIRLELSKARGEILSYELWDGERLCIPICSPKIPGWESTPPRRINDRCCNIQTENYTDQGRDISGVSDDQGAIMDTEGKAELEGNKETEIIDEVVKALSELQLSESSDMDILNISTTQDYMDLDEDYRGRKPDESYYLGLNACSIAADYEDQGYLYEEFLRLYPETYGSTAGGLWEELPGYDAGRIGFTKLLNWGGTMGYLNNHCIWPGKFWITSQERQSVFMGGPAGAHFIREQKMWDAARDREKEEEDFLANIIAKMVLMIGKLDWEAFKWLLRDEQRQLGENYETFWKAWEYAAFSE</sequence>
<evidence type="ECO:0000313" key="2">
    <source>
        <dbReference type="Proteomes" id="UP001060170"/>
    </source>
</evidence>
<accession>A0ACC0F090</accession>
<gene>
    <name evidence="1" type="ORF">MJO28_000543</name>
</gene>
<name>A0ACC0F090_9BASI</name>
<proteinExistence type="predicted"/>
<keyword evidence="2" id="KW-1185">Reference proteome</keyword>
<reference evidence="2" key="2">
    <citation type="journal article" date="2018" name="Mol. Plant Microbe Interact.">
        <title>Genome sequence resources for the wheat stripe rust pathogen (Puccinia striiformis f. sp. tritici) and the barley stripe rust pathogen (Puccinia striiformis f. sp. hordei).</title>
        <authorList>
            <person name="Xia C."/>
            <person name="Wang M."/>
            <person name="Yin C."/>
            <person name="Cornejo O.E."/>
            <person name="Hulbert S.H."/>
            <person name="Chen X."/>
        </authorList>
    </citation>
    <scope>NUCLEOTIDE SEQUENCE [LARGE SCALE GENOMIC DNA]</scope>
    <source>
        <strain evidence="2">93-210</strain>
    </source>
</reference>
<reference evidence="2" key="1">
    <citation type="journal article" date="2018" name="BMC Genomics">
        <title>Genomic insights into host adaptation between the wheat stripe rust pathogen (Puccinia striiformis f. sp. tritici) and the barley stripe rust pathogen (Puccinia striiformis f. sp. hordei).</title>
        <authorList>
            <person name="Xia C."/>
            <person name="Wang M."/>
            <person name="Yin C."/>
            <person name="Cornejo O.E."/>
            <person name="Hulbert S.H."/>
            <person name="Chen X."/>
        </authorList>
    </citation>
    <scope>NUCLEOTIDE SEQUENCE [LARGE SCALE GENOMIC DNA]</scope>
    <source>
        <strain evidence="2">93-210</strain>
    </source>
</reference>
<organism evidence="1 2">
    <name type="scientific">Puccinia striiformis f. sp. tritici</name>
    <dbReference type="NCBI Taxonomy" id="168172"/>
    <lineage>
        <taxon>Eukaryota</taxon>
        <taxon>Fungi</taxon>
        <taxon>Dikarya</taxon>
        <taxon>Basidiomycota</taxon>
        <taxon>Pucciniomycotina</taxon>
        <taxon>Pucciniomycetes</taxon>
        <taxon>Pucciniales</taxon>
        <taxon>Pucciniaceae</taxon>
        <taxon>Puccinia</taxon>
    </lineage>
</organism>
<evidence type="ECO:0000313" key="1">
    <source>
        <dbReference type="EMBL" id="KAI7962449.1"/>
    </source>
</evidence>
<reference evidence="1 2" key="3">
    <citation type="journal article" date="2022" name="Microbiol. Spectr.">
        <title>Folding features and dynamics of 3D genome architecture in plant fungal pathogens.</title>
        <authorList>
            <person name="Xia C."/>
        </authorList>
    </citation>
    <scope>NUCLEOTIDE SEQUENCE [LARGE SCALE GENOMIC DNA]</scope>
    <source>
        <strain evidence="1 2">93-210</strain>
    </source>
</reference>
<comment type="caution">
    <text evidence="1">The sequence shown here is derived from an EMBL/GenBank/DDBJ whole genome shotgun (WGS) entry which is preliminary data.</text>
</comment>
<dbReference type="Proteomes" id="UP001060170">
    <property type="component" value="Chromosome 1"/>
</dbReference>
<protein>
    <submittedName>
        <fullName evidence="1">Uncharacterized protein</fullName>
    </submittedName>
</protein>
<dbReference type="EMBL" id="CM045865">
    <property type="protein sequence ID" value="KAI7962449.1"/>
    <property type="molecule type" value="Genomic_DNA"/>
</dbReference>